<reference evidence="2 3" key="1">
    <citation type="journal article" date="2016" name="Proc. Natl. Acad. Sci. U.S.A.">
        <title>Comparative genomics of biotechnologically important yeasts.</title>
        <authorList>
            <person name="Riley R."/>
            <person name="Haridas S."/>
            <person name="Wolfe K.H."/>
            <person name="Lopes M.R."/>
            <person name="Hittinger C.T."/>
            <person name="Goeker M."/>
            <person name="Salamov A.A."/>
            <person name="Wisecaver J.H."/>
            <person name="Long T.M."/>
            <person name="Calvey C.H."/>
            <person name="Aerts A.L."/>
            <person name="Barry K.W."/>
            <person name="Choi C."/>
            <person name="Clum A."/>
            <person name="Coughlan A.Y."/>
            <person name="Deshpande S."/>
            <person name="Douglass A.P."/>
            <person name="Hanson S.J."/>
            <person name="Klenk H.-P."/>
            <person name="LaButti K.M."/>
            <person name="Lapidus A."/>
            <person name="Lindquist E.A."/>
            <person name="Lipzen A.M."/>
            <person name="Meier-Kolthoff J.P."/>
            <person name="Ohm R.A."/>
            <person name="Otillar R.P."/>
            <person name="Pangilinan J.L."/>
            <person name="Peng Y."/>
            <person name="Rokas A."/>
            <person name="Rosa C.A."/>
            <person name="Scheuner C."/>
            <person name="Sibirny A.A."/>
            <person name="Slot J.C."/>
            <person name="Stielow J.B."/>
            <person name="Sun H."/>
            <person name="Kurtzman C.P."/>
            <person name="Blackwell M."/>
            <person name="Grigoriev I.V."/>
            <person name="Jeffries T.W."/>
        </authorList>
    </citation>
    <scope>NUCLEOTIDE SEQUENCE [LARGE SCALE GENOMIC DNA]</scope>
    <source>
        <strain evidence="3">ATCC 58044 / CBS 1984 / NCYC 433 / NRRL Y-366-8</strain>
    </source>
</reference>
<gene>
    <name evidence="2" type="ORF">WICANDRAFT_76222</name>
</gene>
<accession>A0A1E3PAS2</accession>
<organism evidence="2 3">
    <name type="scientific">Wickerhamomyces anomalus (strain ATCC 58044 / CBS 1984 / NCYC 433 / NRRL Y-366-8)</name>
    <name type="common">Yeast</name>
    <name type="synonym">Hansenula anomala</name>
    <dbReference type="NCBI Taxonomy" id="683960"/>
    <lineage>
        <taxon>Eukaryota</taxon>
        <taxon>Fungi</taxon>
        <taxon>Dikarya</taxon>
        <taxon>Ascomycota</taxon>
        <taxon>Saccharomycotina</taxon>
        <taxon>Saccharomycetes</taxon>
        <taxon>Phaffomycetales</taxon>
        <taxon>Wickerhamomycetaceae</taxon>
        <taxon>Wickerhamomyces</taxon>
    </lineage>
</organism>
<sequence>MRDNKPSSIHSTSTIRRAHKSNVSPSFQHRSIKSTFSPTSLKPQIYKDTETREPSKYTQIFAHEQQILKNKKSRLDMLDNSQLTSFPLAPPPSSEKVTESLKSPEINAQEIPSSRPDSQLFEIDPIVLVEDYIKAKELGRRKLSVVDLKTSLKTYESMNPADLPEGPNYLTKAKSILSETISSHQSQLGTSQTSSLLLTKCSAEEEGSIATTDFYSAKTSQTLSSACSIHTNISNAPTLKLTDSHDMTLGEFTMPSASSSLKYCVICETPLYELSSLLTQDSQFTEFVCSNCTERYEMLSNLIDNFDHSISELRAIPEDASIDDIEELLNQPANKKSRNNDLHGFSSTLVSKLQNQLEYKGTTQRQQIDQKSAIWLLEAKKKLRWRWRISGLIPQFLKR</sequence>
<dbReference type="RefSeq" id="XP_019041249.1">
    <property type="nucleotide sequence ID" value="XM_019184344.1"/>
</dbReference>
<feature type="region of interest" description="Disordered" evidence="1">
    <location>
        <begin position="1"/>
        <end position="40"/>
    </location>
</feature>
<keyword evidence="3" id="KW-1185">Reference proteome</keyword>
<dbReference type="OrthoDB" id="3980787at2759"/>
<dbReference type="GeneID" id="30201590"/>
<evidence type="ECO:0000313" key="3">
    <source>
        <dbReference type="Proteomes" id="UP000094112"/>
    </source>
</evidence>
<proteinExistence type="predicted"/>
<dbReference type="Proteomes" id="UP000094112">
    <property type="component" value="Unassembled WGS sequence"/>
</dbReference>
<evidence type="ECO:0000256" key="1">
    <source>
        <dbReference type="SAM" id="MobiDB-lite"/>
    </source>
</evidence>
<dbReference type="EMBL" id="KV454208">
    <property type="protein sequence ID" value="ODQ62042.1"/>
    <property type="molecule type" value="Genomic_DNA"/>
</dbReference>
<protein>
    <submittedName>
        <fullName evidence="2">Uncharacterized protein</fullName>
    </submittedName>
</protein>
<evidence type="ECO:0000313" key="2">
    <source>
        <dbReference type="EMBL" id="ODQ62042.1"/>
    </source>
</evidence>
<dbReference type="AlphaFoldDB" id="A0A1E3PAS2"/>
<name>A0A1E3PAS2_WICAA</name>